<dbReference type="OrthoDB" id="2680350at2"/>
<proteinExistence type="predicted"/>
<dbReference type="RefSeq" id="WP_123066305.1">
    <property type="nucleotide sequence ID" value="NZ_RIAS01000015.1"/>
</dbReference>
<organism evidence="1 2">
    <name type="scientific">Paenibacillus amylolyticus</name>
    <dbReference type="NCBI Taxonomy" id="1451"/>
    <lineage>
        <taxon>Bacteria</taxon>
        <taxon>Bacillati</taxon>
        <taxon>Bacillota</taxon>
        <taxon>Bacilli</taxon>
        <taxon>Bacillales</taxon>
        <taxon>Paenibacillaceae</taxon>
        <taxon>Paenibacillus</taxon>
    </lineage>
</organism>
<sequence length="102" mass="11403">MDNMKVVVLGANRYSFDDEKTGRTVEGCKVHYISLDNSTGDNEIGSIPMSQNMEYSFFNKIGQVPGIYEAVTALDMRGKKLGIKIVDFKFIDPVTFEMPVKA</sequence>
<comment type="caution">
    <text evidence="1">The sequence shown here is derived from an EMBL/GenBank/DDBJ whole genome shotgun (WGS) entry which is preliminary data.</text>
</comment>
<evidence type="ECO:0000313" key="1">
    <source>
        <dbReference type="EMBL" id="KAA8786601.1"/>
    </source>
</evidence>
<dbReference type="AlphaFoldDB" id="A0A5M9WYA7"/>
<protein>
    <submittedName>
        <fullName evidence="1">Uncharacterized protein</fullName>
    </submittedName>
</protein>
<reference evidence="1 2" key="1">
    <citation type="journal article" date="2019" name="J. Ind. Microbiol. Biotechnol.">
        <title>Paenibacillus amylolyticus 27C64 has a diverse set of carbohydrate-active enzymes and complete pectin deconstruction system.</title>
        <authorList>
            <person name="Keggi C."/>
            <person name="Doran-Peterson J."/>
        </authorList>
    </citation>
    <scope>NUCLEOTIDE SEQUENCE [LARGE SCALE GENOMIC DNA]</scope>
    <source>
        <strain evidence="1 2">27C64</strain>
    </source>
</reference>
<accession>A0A5M9WYA7</accession>
<gene>
    <name evidence="1" type="ORF">EC604_22490</name>
</gene>
<evidence type="ECO:0000313" key="2">
    <source>
        <dbReference type="Proteomes" id="UP000323664"/>
    </source>
</evidence>
<dbReference type="Proteomes" id="UP000323664">
    <property type="component" value="Unassembled WGS sequence"/>
</dbReference>
<dbReference type="EMBL" id="RIAS01000015">
    <property type="protein sequence ID" value="KAA8786601.1"/>
    <property type="molecule type" value="Genomic_DNA"/>
</dbReference>
<name>A0A5M9WYA7_PAEAM</name>